<accession>E6UCG0</accession>
<dbReference type="eggNOG" id="COG1592">
    <property type="taxonomic scope" value="Bacteria"/>
</dbReference>
<dbReference type="PROSITE" id="PS50903">
    <property type="entry name" value="RUBREDOXIN_LIKE"/>
    <property type="match status" value="1"/>
</dbReference>
<dbReference type="InterPro" id="IPR009078">
    <property type="entry name" value="Ferritin-like_SF"/>
</dbReference>
<dbReference type="InterPro" id="IPR052364">
    <property type="entry name" value="Rubrerythrin"/>
</dbReference>
<evidence type="ECO:0000313" key="8">
    <source>
        <dbReference type="EMBL" id="ADU20752.1"/>
    </source>
</evidence>
<dbReference type="STRING" id="697329.Rumal_0195"/>
<feature type="domain" description="Rubredoxin-like" evidence="6">
    <location>
        <begin position="154"/>
        <end position="188"/>
    </location>
</feature>
<dbReference type="InterPro" id="IPR048574">
    <property type="entry name" value="RUBY_RBDX"/>
</dbReference>
<dbReference type="SUPFAM" id="SSF57802">
    <property type="entry name" value="Rubredoxin-like"/>
    <property type="match status" value="1"/>
</dbReference>
<sequence length="200" mass="22509">MNLADSVTRENLMKAFAGESQARNRYTFAQKKFAAQDYAVSELFGFTADQESAHAQVFYDHLKDLSGQQLEICADYPVDISSDLLTVLDMSAEHERNESGTIYPEFARIAREEGFADIARDFENIAKIENAHAERFSAFAELIRQGQLYSSDEEEVWVCMNCGFILSSSSAPEECPVCGVPQGYYIRLCMTKWGMDCNSI</sequence>
<feature type="domain" description="Ferritin-like diiron" evidence="7">
    <location>
        <begin position="2"/>
        <end position="147"/>
    </location>
</feature>
<keyword evidence="5" id="KW-0408">Iron</keyword>
<dbReference type="Pfam" id="PF02915">
    <property type="entry name" value="Rubrerythrin"/>
    <property type="match status" value="1"/>
</dbReference>
<dbReference type="InterPro" id="IPR009040">
    <property type="entry name" value="Ferritin-like_diiron"/>
</dbReference>
<dbReference type="NCBIfam" id="NF045767">
    <property type="entry name" value="RuberyRbr"/>
    <property type="match status" value="1"/>
</dbReference>
<dbReference type="InterPro" id="IPR012347">
    <property type="entry name" value="Ferritin-like"/>
</dbReference>
<evidence type="ECO:0000313" key="9">
    <source>
        <dbReference type="Proteomes" id="UP000006919"/>
    </source>
</evidence>
<keyword evidence="4" id="KW-0249">Electron transport</keyword>
<dbReference type="Gene3D" id="1.20.1260.10">
    <property type="match status" value="1"/>
</dbReference>
<keyword evidence="2" id="KW-0813">Transport</keyword>
<organism evidence="8 9">
    <name type="scientific">Ruminococcus albus (strain ATCC 27210 / DSM 20455 / JCM 14654 / NCDO 2250 / 7)</name>
    <dbReference type="NCBI Taxonomy" id="697329"/>
    <lineage>
        <taxon>Bacteria</taxon>
        <taxon>Bacillati</taxon>
        <taxon>Bacillota</taxon>
        <taxon>Clostridia</taxon>
        <taxon>Eubacteriales</taxon>
        <taxon>Oscillospiraceae</taxon>
        <taxon>Ruminococcus</taxon>
    </lineage>
</organism>
<name>E6UCG0_RUMA7</name>
<evidence type="ECO:0000256" key="1">
    <source>
        <dbReference type="ARBA" id="ARBA00001965"/>
    </source>
</evidence>
<dbReference type="CDD" id="cd01041">
    <property type="entry name" value="Rubrerythrin"/>
    <property type="match status" value="1"/>
</dbReference>
<evidence type="ECO:0000259" key="7">
    <source>
        <dbReference type="PROSITE" id="PS50905"/>
    </source>
</evidence>
<dbReference type="SUPFAM" id="SSF47240">
    <property type="entry name" value="Ferritin-like"/>
    <property type="match status" value="1"/>
</dbReference>
<evidence type="ECO:0000256" key="4">
    <source>
        <dbReference type="ARBA" id="ARBA00022982"/>
    </source>
</evidence>
<dbReference type="HOGENOM" id="CLU_095256_0_1_9"/>
<dbReference type="EMBL" id="CP002403">
    <property type="protein sequence ID" value="ADU20752.1"/>
    <property type="molecule type" value="Genomic_DNA"/>
</dbReference>
<proteinExistence type="predicted"/>
<dbReference type="Gene3D" id="2.20.28.10">
    <property type="match status" value="1"/>
</dbReference>
<dbReference type="InterPro" id="IPR024934">
    <property type="entry name" value="Rubredoxin-like_dom"/>
</dbReference>
<comment type="cofactor">
    <cofactor evidence="1">
        <name>Fe(3+)</name>
        <dbReference type="ChEBI" id="CHEBI:29034"/>
    </cofactor>
</comment>
<evidence type="ECO:0000256" key="5">
    <source>
        <dbReference type="ARBA" id="ARBA00023004"/>
    </source>
</evidence>
<dbReference type="RefSeq" id="WP_013496944.1">
    <property type="nucleotide sequence ID" value="NC_014833.1"/>
</dbReference>
<dbReference type="PROSITE" id="PS50905">
    <property type="entry name" value="FERRITIN_LIKE"/>
    <property type="match status" value="1"/>
</dbReference>
<protein>
    <submittedName>
        <fullName evidence="8">Rubrerythrin</fullName>
    </submittedName>
</protein>
<dbReference type="Proteomes" id="UP000006919">
    <property type="component" value="Chromosome"/>
</dbReference>
<evidence type="ECO:0000259" key="6">
    <source>
        <dbReference type="PROSITE" id="PS50903"/>
    </source>
</evidence>
<dbReference type="KEGG" id="ral:Rumal_0195"/>
<dbReference type="CDD" id="cd00729">
    <property type="entry name" value="rubredoxin_SM"/>
    <property type="match status" value="1"/>
</dbReference>
<evidence type="ECO:0000256" key="3">
    <source>
        <dbReference type="ARBA" id="ARBA00022723"/>
    </source>
</evidence>
<gene>
    <name evidence="8" type="ordered locus">Rumal_0195</name>
</gene>
<keyword evidence="3" id="KW-0479">Metal-binding</keyword>
<dbReference type="InterPro" id="IPR003251">
    <property type="entry name" value="Rr_diiron-bd_dom"/>
</dbReference>
<dbReference type="PANTHER" id="PTHR43865:SF1">
    <property type="entry name" value="RUBRERYTHRIN-RELATED"/>
    <property type="match status" value="1"/>
</dbReference>
<dbReference type="OrthoDB" id="9799749at2"/>
<reference evidence="8 9" key="1">
    <citation type="journal article" date="2011" name="J. Bacteriol.">
        <title>Complete genome of the cellulolytic ruminal bacterium Ruminococcus albus 7.</title>
        <authorList>
            <person name="Suen G."/>
            <person name="Stevenson D.M."/>
            <person name="Bruce D.C."/>
            <person name="Chertkov O."/>
            <person name="Copeland A."/>
            <person name="Cheng J.F."/>
            <person name="Detter C."/>
            <person name="Detter J.C."/>
            <person name="Goodwin L.A."/>
            <person name="Han C.S."/>
            <person name="Hauser L.J."/>
            <person name="Ivanova N.N."/>
            <person name="Kyrpides N.C."/>
            <person name="Land M.L."/>
            <person name="Lapidus A."/>
            <person name="Lucas S."/>
            <person name="Ovchinnikova G."/>
            <person name="Pitluck S."/>
            <person name="Tapia R."/>
            <person name="Woyke T."/>
            <person name="Boyum J."/>
            <person name="Mead D."/>
            <person name="Weimer P.J."/>
        </authorList>
    </citation>
    <scope>NUCLEOTIDE SEQUENCE [LARGE SCALE GENOMIC DNA]</scope>
    <source>
        <strain evidence="9">ATCC 27210 / DSM 20455 / JCM 14654 / NCDO 2250 / 7</strain>
    </source>
</reference>
<dbReference type="GO" id="GO:0005506">
    <property type="term" value="F:iron ion binding"/>
    <property type="evidence" value="ECO:0007669"/>
    <property type="project" value="InterPro"/>
</dbReference>
<dbReference type="GO" id="GO:0016491">
    <property type="term" value="F:oxidoreductase activity"/>
    <property type="evidence" value="ECO:0007669"/>
    <property type="project" value="InterPro"/>
</dbReference>
<evidence type="ECO:0000256" key="2">
    <source>
        <dbReference type="ARBA" id="ARBA00022448"/>
    </source>
</evidence>
<dbReference type="Pfam" id="PF21349">
    <property type="entry name" value="RUBY_RBDX"/>
    <property type="match status" value="1"/>
</dbReference>
<dbReference type="PANTHER" id="PTHR43865">
    <property type="entry name" value="RUBRERYTHRIN-RELATED"/>
    <property type="match status" value="1"/>
</dbReference>
<dbReference type="AlphaFoldDB" id="E6UCG0"/>